<accession>A0ABU3CRG5</accession>
<sequence length="426" mass="50490">MREDFLHYLWKFKKFKFQEARTTNGEEILISEVGMHNQLSGPDFFNARIKIGKQLWAGNVEIHIKSSDWYAHHHETDENYDNVILHVVWQHDVDIFRKENSAVPTLELENLVNMNVLEQYNRLNSTDKNWINCEKFFPELDLFKTDRWLERMYFERLEEKSMLITNLLKKTGNDWEAVLFQLLAKNFGLNVNGEAFLQIAGSFDFRIIKKNFSNKKVLQSLLLGQAGLLESDYEDIYFQDLKKNYRYLKHKYTLNNSGITKPRFFRLRPDNFPTIRLMQLAEIYASEQNVFREVTNFSDLTGLIRKFQVEVDGYWLTHYNFGREHRERKKKTTLKFINLILINTVIPFNFVYARKMGKPLEPVVEVARTLIAEENSVVSRFYELKPNLPSDALHSQALLHLKRNYCDKNRCMDCELGVSLLQSNLK</sequence>
<dbReference type="RefSeq" id="WP_311483074.1">
    <property type="nucleotide sequence ID" value="NZ_JAVRHP010000005.1"/>
</dbReference>
<evidence type="ECO:0000313" key="2">
    <source>
        <dbReference type="Proteomes" id="UP001248819"/>
    </source>
</evidence>
<name>A0ABU3CRG5_9FLAO</name>
<organism evidence="1 2">
    <name type="scientific">Autumnicola edwardsiae</name>
    <dbReference type="NCBI Taxonomy" id="3075594"/>
    <lineage>
        <taxon>Bacteria</taxon>
        <taxon>Pseudomonadati</taxon>
        <taxon>Bacteroidota</taxon>
        <taxon>Flavobacteriia</taxon>
        <taxon>Flavobacteriales</taxon>
        <taxon>Flavobacteriaceae</taxon>
        <taxon>Autumnicola</taxon>
    </lineage>
</organism>
<protein>
    <submittedName>
        <fullName evidence="1">DUF2851 family protein</fullName>
    </submittedName>
</protein>
<reference evidence="1 2" key="1">
    <citation type="submission" date="2023-09" db="EMBL/GenBank/DDBJ databases">
        <authorList>
            <person name="Rey-Velasco X."/>
        </authorList>
    </citation>
    <scope>NUCLEOTIDE SEQUENCE [LARGE SCALE GENOMIC DNA]</scope>
    <source>
        <strain evidence="1 2">F297</strain>
    </source>
</reference>
<gene>
    <name evidence="1" type="ORF">RM529_01985</name>
</gene>
<comment type="caution">
    <text evidence="1">The sequence shown here is derived from an EMBL/GenBank/DDBJ whole genome shotgun (WGS) entry which is preliminary data.</text>
</comment>
<dbReference type="InterPro" id="IPR021272">
    <property type="entry name" value="DUF2851"/>
</dbReference>
<evidence type="ECO:0000313" key="1">
    <source>
        <dbReference type="EMBL" id="MDT0648896.1"/>
    </source>
</evidence>
<proteinExistence type="predicted"/>
<keyword evidence="2" id="KW-1185">Reference proteome</keyword>
<dbReference type="Pfam" id="PF11013">
    <property type="entry name" value="DUF2851"/>
    <property type="match status" value="1"/>
</dbReference>
<dbReference type="EMBL" id="JAVRHP010000005">
    <property type="protein sequence ID" value="MDT0648896.1"/>
    <property type="molecule type" value="Genomic_DNA"/>
</dbReference>
<dbReference type="Proteomes" id="UP001248819">
    <property type="component" value="Unassembled WGS sequence"/>
</dbReference>